<dbReference type="Proteomes" id="UP001429100">
    <property type="component" value="Unassembled WGS sequence"/>
</dbReference>
<evidence type="ECO:0000313" key="3">
    <source>
        <dbReference type="Proteomes" id="UP001429100"/>
    </source>
</evidence>
<organism evidence="1">
    <name type="scientific">Cryptosporidium hominis</name>
    <dbReference type="NCBI Taxonomy" id="237895"/>
    <lineage>
        <taxon>Eukaryota</taxon>
        <taxon>Sar</taxon>
        <taxon>Alveolata</taxon>
        <taxon>Apicomplexa</taxon>
        <taxon>Conoidasida</taxon>
        <taxon>Coccidia</taxon>
        <taxon>Eucoccidiorida</taxon>
        <taxon>Eimeriorina</taxon>
        <taxon>Cryptosporidiidae</taxon>
        <taxon>Cryptosporidium</taxon>
    </lineage>
</organism>
<keyword evidence="3" id="KW-1185">Reference proteome</keyword>
<sequence length="260" mass="29492">MKDIKKVAETIKLLVAYREKSVRIFGDGLDLRAPIQPLFPTKAENISGTENSISRSSLESKTITTDAADLLNELAAMHYEWALDNYAKVRTRDHQEQQKKCSAIQKEEIAAPSPYLSYLSSQYDGIDSPIVGEILENKHGYIVMECILLLLNQNNSIEYGTEHFKKYASLMLLLSDILRCMKRQKSLHCDTMDFHVLVDILFREMVIMRDSGFALFEYVSCLNIVIKCIASTKEKYRWGEATSLLSVTESLIEGFGVSSQ</sequence>
<proteinExistence type="predicted"/>
<dbReference type="Proteomes" id="UP000199752">
    <property type="component" value="Chromosome 6"/>
</dbReference>
<dbReference type="EMBL" id="JTAI01000007">
    <property type="protein sequence ID" value="PPS97665.1"/>
    <property type="molecule type" value="Genomic_DNA"/>
</dbReference>
<evidence type="ECO:0000313" key="2">
    <source>
        <dbReference type="EMBL" id="PPS97665.1"/>
    </source>
</evidence>
<dbReference type="VEuPathDB" id="CryptoDB:CHUDEA6_2990"/>
<dbReference type="AlphaFoldDB" id="A0A0S4TGY5"/>
<dbReference type="EMBL" id="LN877952">
    <property type="protein sequence ID" value="CUV06724.1"/>
    <property type="molecule type" value="Genomic_DNA"/>
</dbReference>
<protein>
    <submittedName>
        <fullName evidence="1">Uncharacterized protein</fullName>
    </submittedName>
</protein>
<gene>
    <name evidence="1" type="ORF">CHUDEA6_2990</name>
    <name evidence="2" type="ORF">GY17_00000309</name>
</gene>
<dbReference type="VEuPathDB" id="CryptoDB:GY17_00000309"/>
<accession>A0A0S4TGY5</accession>
<evidence type="ECO:0000313" key="1">
    <source>
        <dbReference type="EMBL" id="CUV06724.1"/>
    </source>
</evidence>
<reference evidence="1" key="2">
    <citation type="submission" date="2015-08" db="EMBL/GenBank/DDBJ databases">
        <authorList>
            <person name="Babu N.S."/>
            <person name="Beckwith C.J."/>
            <person name="Beseler K.G."/>
            <person name="Brison A."/>
            <person name="Carone J.V."/>
            <person name="Caskin T.P."/>
            <person name="Diamond M."/>
            <person name="Durham M.E."/>
            <person name="Foxe J.M."/>
            <person name="Go M."/>
            <person name="Henderson B.A."/>
            <person name="Jones I.B."/>
            <person name="McGettigan J.A."/>
            <person name="Micheletti S.J."/>
            <person name="Nasrallah M.E."/>
            <person name="Ortiz D."/>
            <person name="Piller C.R."/>
            <person name="Privatt S.R."/>
            <person name="Schneider S.L."/>
            <person name="Sharp S."/>
            <person name="Smith T.C."/>
            <person name="Stanton J.D."/>
            <person name="Ullery H.E."/>
            <person name="Wilson R.J."/>
            <person name="Serrano M.G."/>
            <person name="Buck G."/>
            <person name="Lee V."/>
            <person name="Wang Y."/>
            <person name="Carvalho R."/>
            <person name="Voegtly L."/>
            <person name="Shi R."/>
            <person name="Duckworth R."/>
            <person name="Johnson A."/>
            <person name="Loviza R."/>
            <person name="Walstead R."/>
            <person name="Shah Z."/>
            <person name="Kiflezghi M."/>
            <person name="Wade K."/>
            <person name="Ball S.L."/>
            <person name="Bradley K.W."/>
            <person name="Asai D.J."/>
            <person name="Bowman C.A."/>
            <person name="Russell D.A."/>
            <person name="Pope W.H."/>
            <person name="Jacobs-Sera D."/>
            <person name="Hendrix R.W."/>
            <person name="Hatfull G.F."/>
        </authorList>
    </citation>
    <scope>NUCLEOTIDE SEQUENCE [LARGE SCALE GENOMIC DNA]</scope>
</reference>
<name>A0A0S4TGY5_CRYHO</name>
<dbReference type="VEuPathDB" id="CryptoDB:Chro.60346"/>
<reference evidence="2 3" key="3">
    <citation type="submission" date="2017-10" db="EMBL/GenBank/DDBJ databases">
        <title>Consistent, comparative and evidence-based genome annotation and re-annotation for the closely-related species, Cryptosporidium parvum, C. hominis and C. tyzzeri.</title>
        <authorList>
            <person name="Baptista R.P."/>
            <person name="Li Y."/>
            <person name="Sateriale A."/>
            <person name="Striepen B."/>
            <person name="Kissinger J.C."/>
        </authorList>
    </citation>
    <scope>NUCLEOTIDE SEQUENCE [LARGE SCALE GENOMIC DNA]</scope>
    <source>
        <strain evidence="2">30976</strain>
    </source>
</reference>
<reference evidence="2 3" key="1">
    <citation type="submission" date="2014-11" db="EMBL/GenBank/DDBJ databases">
        <title>Comparative genomic analysis of Cryptosporidium hominis reveals occurrence of genetic recombination in virulent subtypes.</title>
        <authorList>
            <person name="Guo Y."/>
            <person name="Tang K."/>
            <person name="Frace M."/>
            <person name="Li N."/>
            <person name="Roellig D.M."/>
            <person name="Sammons S."/>
            <person name="Knipe K."/>
            <person name="Rowe L."/>
            <person name="Feng Y."/>
            <person name="Xiao L."/>
        </authorList>
    </citation>
    <scope>NUCLEOTIDE SEQUENCE [LARGE SCALE GENOMIC DNA]</scope>
    <source>
        <strain evidence="2">30976</strain>
    </source>
</reference>
<dbReference type="VEuPathDB" id="CryptoDB:ChTU502y2012_375g0035"/>